<gene>
    <name evidence="4" type="ORF">FPE_LOCUS27233</name>
</gene>
<accession>A0AAD2E855</accession>
<dbReference type="PROSITE" id="PS50118">
    <property type="entry name" value="HMG_BOX_2"/>
    <property type="match status" value="1"/>
</dbReference>
<name>A0AAD2E855_9LAMI</name>
<dbReference type="InterPro" id="IPR036910">
    <property type="entry name" value="HMG_box_dom_sf"/>
</dbReference>
<dbReference type="GO" id="GO:0010197">
    <property type="term" value="P:polar nucleus fusion"/>
    <property type="evidence" value="ECO:0007669"/>
    <property type="project" value="TreeGrafter"/>
</dbReference>
<evidence type="ECO:0000259" key="3">
    <source>
        <dbReference type="PROSITE" id="PS50118"/>
    </source>
</evidence>
<dbReference type="GO" id="GO:0005634">
    <property type="term" value="C:nucleus"/>
    <property type="evidence" value="ECO:0007669"/>
    <property type="project" value="UniProtKB-UniRule"/>
</dbReference>
<dbReference type="GO" id="GO:0003677">
    <property type="term" value="F:DNA binding"/>
    <property type="evidence" value="ECO:0007669"/>
    <property type="project" value="UniProtKB-UniRule"/>
</dbReference>
<sequence>MVYNKDVPVALISFHDCSLFAKIKMSIGAHVVEIPCEVKKNPAEEKKAKSTEAKAKKEKKAKDLNTPKRPPTSFFLFMDDFRKEYNEANPDCKSVKEVAKGGGEKWKSMKTEEKKFYQDRAAELKAEYVKALKSDKEENEHDKKDSTEKEAKEEVIVDDE</sequence>
<feature type="domain" description="HMG box" evidence="3">
    <location>
        <begin position="67"/>
        <end position="136"/>
    </location>
</feature>
<dbReference type="SUPFAM" id="SSF47095">
    <property type="entry name" value="HMG-box"/>
    <property type="match status" value="1"/>
</dbReference>
<dbReference type="PANTHER" id="PTHR47658">
    <property type="entry name" value="HIGH MOBILITY GROUP B PROTEIN 12-RELATED"/>
    <property type="match status" value="1"/>
</dbReference>
<organism evidence="4 5">
    <name type="scientific">Fraxinus pennsylvanica</name>
    <dbReference type="NCBI Taxonomy" id="56036"/>
    <lineage>
        <taxon>Eukaryota</taxon>
        <taxon>Viridiplantae</taxon>
        <taxon>Streptophyta</taxon>
        <taxon>Embryophyta</taxon>
        <taxon>Tracheophyta</taxon>
        <taxon>Spermatophyta</taxon>
        <taxon>Magnoliopsida</taxon>
        <taxon>eudicotyledons</taxon>
        <taxon>Gunneridae</taxon>
        <taxon>Pentapetalae</taxon>
        <taxon>asterids</taxon>
        <taxon>lamiids</taxon>
        <taxon>Lamiales</taxon>
        <taxon>Oleaceae</taxon>
        <taxon>Oleeae</taxon>
        <taxon>Fraxinus</taxon>
    </lineage>
</organism>
<evidence type="ECO:0000313" key="5">
    <source>
        <dbReference type="Proteomes" id="UP000834106"/>
    </source>
</evidence>
<dbReference type="Gene3D" id="1.10.30.10">
    <property type="entry name" value="High mobility group box domain"/>
    <property type="match status" value="1"/>
</dbReference>
<dbReference type="SMART" id="SM00398">
    <property type="entry name" value="HMG"/>
    <property type="match status" value="1"/>
</dbReference>
<keyword evidence="1" id="KW-0539">Nucleus</keyword>
<dbReference type="PANTHER" id="PTHR47658:SF1">
    <property type="entry name" value="MEIOSIS INITIATOR PROTEIN"/>
    <property type="match status" value="1"/>
</dbReference>
<dbReference type="AlphaFoldDB" id="A0AAD2E855"/>
<dbReference type="CDD" id="cd22005">
    <property type="entry name" value="HMG-box_AtHMGB1-like"/>
    <property type="match status" value="1"/>
</dbReference>
<feature type="region of interest" description="Disordered" evidence="2">
    <location>
        <begin position="42"/>
        <end position="71"/>
    </location>
</feature>
<protein>
    <recommendedName>
        <fullName evidence="3">HMG box domain-containing protein</fullName>
    </recommendedName>
</protein>
<feature type="DNA-binding region" description="HMG box" evidence="1">
    <location>
        <begin position="67"/>
        <end position="136"/>
    </location>
</feature>
<feature type="compositionally biased region" description="Basic and acidic residues" evidence="2">
    <location>
        <begin position="42"/>
        <end position="66"/>
    </location>
</feature>
<reference evidence="4" key="1">
    <citation type="submission" date="2023-05" db="EMBL/GenBank/DDBJ databases">
        <authorList>
            <person name="Huff M."/>
        </authorList>
    </citation>
    <scope>NUCLEOTIDE SEQUENCE</scope>
</reference>
<dbReference type="EMBL" id="OU503052">
    <property type="protein sequence ID" value="CAI9779803.1"/>
    <property type="molecule type" value="Genomic_DNA"/>
</dbReference>
<dbReference type="InterPro" id="IPR009071">
    <property type="entry name" value="HMG_box_dom"/>
</dbReference>
<keyword evidence="5" id="KW-1185">Reference proteome</keyword>
<evidence type="ECO:0000256" key="2">
    <source>
        <dbReference type="SAM" id="MobiDB-lite"/>
    </source>
</evidence>
<dbReference type="Proteomes" id="UP000834106">
    <property type="component" value="Chromosome 17"/>
</dbReference>
<feature type="region of interest" description="Disordered" evidence="2">
    <location>
        <begin position="133"/>
        <end position="160"/>
    </location>
</feature>
<dbReference type="Pfam" id="PF00505">
    <property type="entry name" value="HMG_box"/>
    <property type="match status" value="1"/>
</dbReference>
<evidence type="ECO:0000256" key="1">
    <source>
        <dbReference type="PROSITE-ProRule" id="PRU00267"/>
    </source>
</evidence>
<evidence type="ECO:0000313" key="4">
    <source>
        <dbReference type="EMBL" id="CAI9779803.1"/>
    </source>
</evidence>
<keyword evidence="1" id="KW-0238">DNA-binding</keyword>
<proteinExistence type="predicted"/>